<dbReference type="AlphaFoldDB" id="I0IMH1"/>
<evidence type="ECO:0000313" key="12">
    <source>
        <dbReference type="Proteomes" id="UP000007382"/>
    </source>
</evidence>
<evidence type="ECO:0000256" key="3">
    <source>
        <dbReference type="ARBA" id="ARBA00022679"/>
    </source>
</evidence>
<comment type="subcellular location">
    <subcellularLocation>
        <location evidence="10">Cell inner membrane</location>
        <topology evidence="10">Multi-pass membrane protein</topology>
    </subcellularLocation>
</comment>
<keyword evidence="1 10" id="KW-1003">Cell membrane</keyword>
<dbReference type="Pfam" id="PF02660">
    <property type="entry name" value="G3P_acyltransf"/>
    <property type="match status" value="1"/>
</dbReference>
<evidence type="ECO:0000256" key="8">
    <source>
        <dbReference type="ARBA" id="ARBA00023209"/>
    </source>
</evidence>
<name>I0IMH1_LEPFC</name>
<dbReference type="RefSeq" id="WP_014448962.1">
    <property type="nucleotide sequence ID" value="NC_017094.1"/>
</dbReference>
<dbReference type="PANTHER" id="PTHR30309:SF0">
    <property type="entry name" value="GLYCEROL-3-PHOSPHATE ACYLTRANSFERASE-RELATED"/>
    <property type="match status" value="1"/>
</dbReference>
<organism evidence="11 12">
    <name type="scientific">Leptospirillum ferrooxidans (strain C2-3)</name>
    <dbReference type="NCBI Taxonomy" id="1162668"/>
    <lineage>
        <taxon>Bacteria</taxon>
        <taxon>Pseudomonadati</taxon>
        <taxon>Nitrospirota</taxon>
        <taxon>Nitrospiria</taxon>
        <taxon>Nitrospirales</taxon>
        <taxon>Nitrospiraceae</taxon>
        <taxon>Leptospirillum</taxon>
    </lineage>
</organism>
<comment type="subunit">
    <text evidence="10">Probably interacts with PlsX.</text>
</comment>
<dbReference type="KEGG" id="lfc:LFE_0755"/>
<keyword evidence="4 10" id="KW-0812">Transmembrane</keyword>
<dbReference type="SMART" id="SM01207">
    <property type="entry name" value="G3P_acyltransf"/>
    <property type="match status" value="1"/>
</dbReference>
<comment type="similarity">
    <text evidence="10">Belongs to the PlsY family.</text>
</comment>
<dbReference type="UniPathway" id="UPA00085"/>
<evidence type="ECO:0000313" key="11">
    <source>
        <dbReference type="EMBL" id="BAM06470.1"/>
    </source>
</evidence>
<comment type="pathway">
    <text evidence="10">Lipid metabolism; phospholipid metabolism.</text>
</comment>
<dbReference type="EMBL" id="AP012342">
    <property type="protein sequence ID" value="BAM06470.1"/>
    <property type="molecule type" value="Genomic_DNA"/>
</dbReference>
<gene>
    <name evidence="10" type="primary">plsY</name>
    <name evidence="11" type="ordered locus">LFE_0755</name>
</gene>
<evidence type="ECO:0000256" key="5">
    <source>
        <dbReference type="ARBA" id="ARBA00022989"/>
    </source>
</evidence>
<sequence length="208" mass="22643">MNDPMHEVLFSALMGYFLGSFPAGVVAGKIKGVDLRKEGSGNIGFTNAYRVLGKDFSGKLLSVMVLVWDMGKGLLATMLAASIFHSHESVAYAALFSVLGHLYPVWLKFRGGKGVAVGFGAILGVCPPLGVTLIAIWVTIFALTRISSLSALVSYFLLPILAAALVRTHHLDPVIFPPMPMISVLIWWHHRENIRRLLSGNEKNLKKS</sequence>
<feature type="transmembrane region" description="Helical" evidence="10">
    <location>
        <begin position="90"/>
        <end position="109"/>
    </location>
</feature>
<keyword evidence="9 10" id="KW-1208">Phospholipid metabolism</keyword>
<keyword evidence="7 10" id="KW-0472">Membrane</keyword>
<dbReference type="PATRIC" id="fig|1162668.3.peg.886"/>
<dbReference type="HOGENOM" id="CLU_081254_1_0_0"/>
<keyword evidence="12" id="KW-1185">Reference proteome</keyword>
<reference evidence="12" key="2">
    <citation type="submission" date="2012-03" db="EMBL/GenBank/DDBJ databases">
        <title>The complete genome sequence of the pioneer microbe on fresh volcanic deposit, Leptospirillum ferrooxidans strain C2-3.</title>
        <authorList>
            <person name="Fujimura R."/>
            <person name="Sato Y."/>
            <person name="Nishizawa T."/>
            <person name="Nanba K."/>
            <person name="Oshima K."/>
            <person name="Hattori M."/>
            <person name="Kamijo T."/>
            <person name="Ohta H."/>
        </authorList>
    </citation>
    <scope>NUCLEOTIDE SEQUENCE [LARGE SCALE GENOMIC DNA]</scope>
    <source>
        <strain evidence="12">C2-3</strain>
    </source>
</reference>
<keyword evidence="6 10" id="KW-0443">Lipid metabolism</keyword>
<reference evidence="11 12" key="1">
    <citation type="journal article" date="2012" name="J. Bacteriol.">
        <title>Complete Genome Sequence of Leptospirillum ferrooxidans Strain C2-3, Isolated from a Fresh Volcanic Ash Deposit on the Island of Miyake, Japan.</title>
        <authorList>
            <person name="Fujimura R."/>
            <person name="Sato Y."/>
            <person name="Nishizawa T."/>
            <person name="Oshima K."/>
            <person name="Kim S.-W."/>
            <person name="Hattori M."/>
            <person name="Kamijo T."/>
            <person name="Ohta H."/>
        </authorList>
    </citation>
    <scope>NUCLEOTIDE SEQUENCE [LARGE SCALE GENOMIC DNA]</scope>
    <source>
        <strain evidence="11 12">C2-3</strain>
    </source>
</reference>
<comment type="function">
    <text evidence="10">Catalyzes the transfer of an acyl group from acyl-phosphate (acyl-PO(4)) to glycerol-3-phosphate (G3P) to form lysophosphatidic acid (LPA). This enzyme utilizes acyl-phosphate as fatty acyl donor, but not acyl-CoA or acyl-ACP.</text>
</comment>
<evidence type="ECO:0000256" key="2">
    <source>
        <dbReference type="ARBA" id="ARBA00022516"/>
    </source>
</evidence>
<dbReference type="EC" id="2.3.1.275" evidence="10"/>
<dbReference type="GO" id="GO:0043772">
    <property type="term" value="F:acyl-phosphate glycerol-3-phosphate acyltransferase activity"/>
    <property type="evidence" value="ECO:0007669"/>
    <property type="project" value="UniProtKB-UniRule"/>
</dbReference>
<comment type="catalytic activity">
    <reaction evidence="10">
        <text>an acyl phosphate + sn-glycerol 3-phosphate = a 1-acyl-sn-glycero-3-phosphate + phosphate</text>
        <dbReference type="Rhea" id="RHEA:34075"/>
        <dbReference type="ChEBI" id="CHEBI:43474"/>
        <dbReference type="ChEBI" id="CHEBI:57597"/>
        <dbReference type="ChEBI" id="CHEBI:57970"/>
        <dbReference type="ChEBI" id="CHEBI:59918"/>
        <dbReference type="EC" id="2.3.1.275"/>
    </reaction>
</comment>
<accession>I0IMH1</accession>
<evidence type="ECO:0000256" key="4">
    <source>
        <dbReference type="ARBA" id="ARBA00022692"/>
    </source>
</evidence>
<dbReference type="InterPro" id="IPR003811">
    <property type="entry name" value="G3P_acylTferase_PlsY"/>
</dbReference>
<keyword evidence="5 10" id="KW-1133">Transmembrane helix</keyword>
<protein>
    <recommendedName>
        <fullName evidence="10">Glycerol-3-phosphate acyltransferase</fullName>
    </recommendedName>
    <alternativeName>
        <fullName evidence="10">Acyl-PO4 G3P acyltransferase</fullName>
    </alternativeName>
    <alternativeName>
        <fullName evidence="10">Acyl-phosphate--glycerol-3-phosphate acyltransferase</fullName>
    </alternativeName>
    <alternativeName>
        <fullName evidence="10">G3P acyltransferase</fullName>
        <shortName evidence="10">GPAT</shortName>
        <ecNumber evidence="10">2.3.1.275</ecNumber>
    </alternativeName>
    <alternativeName>
        <fullName evidence="10">Lysophosphatidic acid synthase</fullName>
        <shortName evidence="10">LPA synthase</shortName>
    </alternativeName>
</protein>
<evidence type="ECO:0000256" key="10">
    <source>
        <dbReference type="HAMAP-Rule" id="MF_01043"/>
    </source>
</evidence>
<evidence type="ECO:0000256" key="6">
    <source>
        <dbReference type="ARBA" id="ARBA00023098"/>
    </source>
</evidence>
<dbReference type="GO" id="GO:0005886">
    <property type="term" value="C:plasma membrane"/>
    <property type="evidence" value="ECO:0007669"/>
    <property type="project" value="UniProtKB-SubCell"/>
</dbReference>
<dbReference type="HAMAP" id="MF_01043">
    <property type="entry name" value="PlsY"/>
    <property type="match status" value="1"/>
</dbReference>
<dbReference type="NCBIfam" id="TIGR00023">
    <property type="entry name" value="glycerol-3-phosphate 1-O-acyltransferase PlsY"/>
    <property type="match status" value="1"/>
</dbReference>
<proteinExistence type="inferred from homology"/>
<dbReference type="GO" id="GO:0008654">
    <property type="term" value="P:phospholipid biosynthetic process"/>
    <property type="evidence" value="ECO:0007669"/>
    <property type="project" value="UniProtKB-UniRule"/>
</dbReference>
<keyword evidence="10" id="KW-0997">Cell inner membrane</keyword>
<evidence type="ECO:0000256" key="7">
    <source>
        <dbReference type="ARBA" id="ARBA00023136"/>
    </source>
</evidence>
<dbReference type="eggNOG" id="COG0344">
    <property type="taxonomic scope" value="Bacteria"/>
</dbReference>
<dbReference type="Proteomes" id="UP000007382">
    <property type="component" value="Chromosome"/>
</dbReference>
<keyword evidence="3 10" id="KW-0808">Transferase</keyword>
<dbReference type="PANTHER" id="PTHR30309">
    <property type="entry name" value="INNER MEMBRANE PROTEIN YGIH"/>
    <property type="match status" value="1"/>
</dbReference>
<keyword evidence="2 10" id="KW-0444">Lipid biosynthesis</keyword>
<feature type="transmembrane region" description="Helical" evidence="10">
    <location>
        <begin position="115"/>
        <end position="142"/>
    </location>
</feature>
<feature type="transmembrane region" description="Helical" evidence="10">
    <location>
        <begin position="149"/>
        <end position="168"/>
    </location>
</feature>
<keyword evidence="8 10" id="KW-0594">Phospholipid biosynthesis</keyword>
<dbReference type="STRING" id="1162668.LFE_0755"/>
<feature type="transmembrane region" description="Helical" evidence="10">
    <location>
        <begin position="60"/>
        <end position="83"/>
    </location>
</feature>
<feature type="transmembrane region" description="Helical" evidence="10">
    <location>
        <begin position="174"/>
        <end position="190"/>
    </location>
</feature>
<evidence type="ECO:0000256" key="9">
    <source>
        <dbReference type="ARBA" id="ARBA00023264"/>
    </source>
</evidence>
<evidence type="ECO:0000256" key="1">
    <source>
        <dbReference type="ARBA" id="ARBA00022475"/>
    </source>
</evidence>